<feature type="transmembrane region" description="Helical" evidence="12">
    <location>
        <begin position="217"/>
        <end position="237"/>
    </location>
</feature>
<reference evidence="13 14" key="1">
    <citation type="journal article" date="2010" name="J. Bacteriol.">
        <title>Complete genome sequence of Halalkalicoccus jeotgali B3(T), an extremely halophilic archaeon.</title>
        <authorList>
            <person name="Roh S.W."/>
            <person name="Nam Y.D."/>
            <person name="Nam S.H."/>
            <person name="Choi S.H."/>
            <person name="Park H.S."/>
            <person name="Bae J.W."/>
        </authorList>
    </citation>
    <scope>NUCLEOTIDE SEQUENCE [LARGE SCALE GENOMIC DNA]</scope>
    <source>
        <strain evidence="14">DSM 18796 / CECT 7217 / JCM 14584 / KCTC 4019 / B3</strain>
    </source>
</reference>
<feature type="transmembrane region" description="Helical" evidence="12">
    <location>
        <begin position="154"/>
        <end position="171"/>
    </location>
</feature>
<evidence type="ECO:0000256" key="2">
    <source>
        <dbReference type="ARBA" id="ARBA00022475"/>
    </source>
</evidence>
<keyword evidence="4" id="KW-0479">Metal-binding</keyword>
<dbReference type="GO" id="GO:0046872">
    <property type="term" value="F:metal ion binding"/>
    <property type="evidence" value="ECO:0007669"/>
    <property type="project" value="UniProtKB-KW"/>
</dbReference>
<dbReference type="Pfam" id="PF02628">
    <property type="entry name" value="COX15-CtaA"/>
    <property type="match status" value="1"/>
</dbReference>
<dbReference type="STRING" id="795797.HacjB3_06690"/>
<feature type="transmembrane region" description="Helical" evidence="12">
    <location>
        <begin position="61"/>
        <end position="80"/>
    </location>
</feature>
<dbReference type="Proteomes" id="UP000000390">
    <property type="component" value="Chromosome"/>
</dbReference>
<comment type="subcellular location">
    <subcellularLocation>
        <location evidence="1">Membrane</location>
        <topology evidence="1">Multi-pass membrane protein</topology>
    </subcellularLocation>
</comment>
<accession>D8JAK3</accession>
<evidence type="ECO:0000256" key="6">
    <source>
        <dbReference type="ARBA" id="ARBA00023002"/>
    </source>
</evidence>
<dbReference type="InterPro" id="IPR050450">
    <property type="entry name" value="COX15/CtaA_HemeA_synthase"/>
</dbReference>
<dbReference type="AlphaFoldDB" id="D8JAK3"/>
<name>D8JAK3_HALJB</name>
<dbReference type="GO" id="GO:0016491">
    <property type="term" value="F:oxidoreductase activity"/>
    <property type="evidence" value="ECO:0007669"/>
    <property type="project" value="UniProtKB-KW"/>
</dbReference>
<feature type="transmembrane region" description="Helical" evidence="12">
    <location>
        <begin position="243"/>
        <end position="264"/>
    </location>
</feature>
<comment type="pathway">
    <text evidence="11">Porphyrin-containing compound metabolism.</text>
</comment>
<keyword evidence="9 12" id="KW-0472">Membrane</keyword>
<keyword evidence="8" id="KW-0350">Heme biosynthesis</keyword>
<dbReference type="KEGG" id="hje:HacjB3_06690"/>
<feature type="transmembrane region" description="Helical" evidence="12">
    <location>
        <begin position="92"/>
        <end position="112"/>
    </location>
</feature>
<keyword evidence="3 12" id="KW-0812">Transmembrane</keyword>
<evidence type="ECO:0000313" key="14">
    <source>
        <dbReference type="Proteomes" id="UP000000390"/>
    </source>
</evidence>
<evidence type="ECO:0000256" key="7">
    <source>
        <dbReference type="ARBA" id="ARBA00023004"/>
    </source>
</evidence>
<dbReference type="GO" id="GO:0006784">
    <property type="term" value="P:heme A biosynthetic process"/>
    <property type="evidence" value="ECO:0007669"/>
    <property type="project" value="InterPro"/>
</dbReference>
<dbReference type="HOGENOM" id="CLU_961751_0_0_2"/>
<evidence type="ECO:0000256" key="9">
    <source>
        <dbReference type="ARBA" id="ARBA00023136"/>
    </source>
</evidence>
<keyword evidence="10" id="KW-1015">Disulfide bond</keyword>
<dbReference type="eggNOG" id="arCOG03103">
    <property type="taxonomic scope" value="Archaea"/>
</dbReference>
<evidence type="ECO:0000256" key="5">
    <source>
        <dbReference type="ARBA" id="ARBA00022989"/>
    </source>
</evidence>
<dbReference type="PANTHER" id="PTHR35457">
    <property type="entry name" value="HEME A SYNTHASE"/>
    <property type="match status" value="1"/>
</dbReference>
<dbReference type="RefSeq" id="WP_013199432.1">
    <property type="nucleotide sequence ID" value="NC_014297.1"/>
</dbReference>
<evidence type="ECO:0000256" key="1">
    <source>
        <dbReference type="ARBA" id="ARBA00004141"/>
    </source>
</evidence>
<feature type="transmembrane region" description="Helical" evidence="12">
    <location>
        <begin position="118"/>
        <end position="142"/>
    </location>
</feature>
<dbReference type="PATRIC" id="fig|795797.18.peg.1335"/>
<proteinExistence type="predicted"/>
<evidence type="ECO:0000313" key="13">
    <source>
        <dbReference type="EMBL" id="ADJ14725.1"/>
    </source>
</evidence>
<dbReference type="GO" id="GO:0016020">
    <property type="term" value="C:membrane"/>
    <property type="evidence" value="ECO:0007669"/>
    <property type="project" value="UniProtKB-SubCell"/>
</dbReference>
<dbReference type="EMBL" id="CP002062">
    <property type="protein sequence ID" value="ADJ14725.1"/>
    <property type="molecule type" value="Genomic_DNA"/>
</dbReference>
<evidence type="ECO:0000256" key="11">
    <source>
        <dbReference type="ARBA" id="ARBA00023444"/>
    </source>
</evidence>
<evidence type="ECO:0000256" key="10">
    <source>
        <dbReference type="ARBA" id="ARBA00023157"/>
    </source>
</evidence>
<dbReference type="GeneID" id="9419139"/>
<evidence type="ECO:0000256" key="4">
    <source>
        <dbReference type="ARBA" id="ARBA00022723"/>
    </source>
</evidence>
<organism evidence="13 14">
    <name type="scientific">Halalkalicoccus jeotgali (strain DSM 18796 / CECT 7217 / JCM 14584 / KCTC 4019 / B3)</name>
    <dbReference type="NCBI Taxonomy" id="795797"/>
    <lineage>
        <taxon>Archaea</taxon>
        <taxon>Methanobacteriati</taxon>
        <taxon>Methanobacteriota</taxon>
        <taxon>Stenosarchaea group</taxon>
        <taxon>Halobacteria</taxon>
        <taxon>Halobacteriales</taxon>
        <taxon>Halococcaceae</taxon>
        <taxon>Halalkalicoccus</taxon>
    </lineage>
</organism>
<gene>
    <name evidence="13" type="ordered locus">HacjB3_06690</name>
</gene>
<keyword evidence="6" id="KW-0560">Oxidoreductase</keyword>
<keyword evidence="7" id="KW-0408">Iron</keyword>
<evidence type="ECO:0000256" key="8">
    <source>
        <dbReference type="ARBA" id="ARBA00023133"/>
    </source>
</evidence>
<protein>
    <submittedName>
        <fullName evidence="13">Cytochrome-c-aa3 oxidase assembly factor CtaA</fullName>
    </submittedName>
</protein>
<evidence type="ECO:0000256" key="12">
    <source>
        <dbReference type="SAM" id="Phobius"/>
    </source>
</evidence>
<sequence length="276" mass="29366">MSRDRLRSLLLATTGLTYVLLLIGIYTAASGAGLTCAGRWPLCDGAVFGLFPANWPSFIEWFHRLIAMIAGFVVIGATYGAWRWQDGRRIRLAMTTALALYPVQALLGAGTVLDYSLFYLTAHFLTALTIFGSLVLATLWYVADIASIRRVRSALFVAVGLFPVLVALSPGTLVDHTAAVQAIYYAIGLALFATLLAAAVWSGLLEATASRLSRVRLLAGVGAATLAAQLLLGRYVYTDLIQLLDATAMAAAFLIAVAAAWLTARIEPAAASPQAQ</sequence>
<keyword evidence="5 12" id="KW-1133">Transmembrane helix</keyword>
<dbReference type="InterPro" id="IPR003780">
    <property type="entry name" value="COX15/CtaA_fam"/>
</dbReference>
<evidence type="ECO:0000256" key="3">
    <source>
        <dbReference type="ARBA" id="ARBA00022692"/>
    </source>
</evidence>
<feature type="transmembrane region" description="Helical" evidence="12">
    <location>
        <begin position="183"/>
        <end position="205"/>
    </location>
</feature>
<dbReference type="OrthoDB" id="336837at2157"/>
<keyword evidence="2" id="KW-1003">Cell membrane</keyword>
<dbReference type="PANTHER" id="PTHR35457:SF1">
    <property type="entry name" value="HEME A SYNTHASE"/>
    <property type="match status" value="1"/>
</dbReference>